<proteinExistence type="predicted"/>
<accession>A0ABR4L3Z0</accession>
<sequence>MFSSCFHGGSANQTESEERLVYSCFMTKGYLRQVSLLTSPVFFLVRATPYMRQSVQPTKNASPGCINLDWREVTYIVYCILDLRVKLLLHLPAVIEEAWPVPTLSYPQVGTYPFGRETKCSGLVYIPPPCYPCSE</sequence>
<reference evidence="1 2" key="1">
    <citation type="submission" date="2024-07" db="EMBL/GenBank/DDBJ databases">
        <title>Section-level genome sequencing and comparative genomics of Aspergillus sections Usti and Cavernicolus.</title>
        <authorList>
            <consortium name="Lawrence Berkeley National Laboratory"/>
            <person name="Nybo J.L."/>
            <person name="Vesth T.C."/>
            <person name="Theobald S."/>
            <person name="Frisvad J.C."/>
            <person name="Larsen T.O."/>
            <person name="Kjaerboelling I."/>
            <person name="Rothschild-Mancinelli K."/>
            <person name="Lyhne E.K."/>
            <person name="Kogle M.E."/>
            <person name="Barry K."/>
            <person name="Clum A."/>
            <person name="Na H."/>
            <person name="Ledsgaard L."/>
            <person name="Lin J."/>
            <person name="Lipzen A."/>
            <person name="Kuo A."/>
            <person name="Riley R."/>
            <person name="Mondo S."/>
            <person name="LaButti K."/>
            <person name="Haridas S."/>
            <person name="Pangalinan J."/>
            <person name="Salamov A.A."/>
            <person name="Simmons B.A."/>
            <person name="Magnuson J.K."/>
            <person name="Chen J."/>
            <person name="Drula E."/>
            <person name="Henrissat B."/>
            <person name="Wiebenga A."/>
            <person name="Lubbers R.J."/>
            <person name="Gomes A.C."/>
            <person name="Macurrencykelacurrency M.R."/>
            <person name="Stajich J."/>
            <person name="Grigoriev I.V."/>
            <person name="Mortensen U.H."/>
            <person name="De vries R.P."/>
            <person name="Baker S.E."/>
            <person name="Andersen M.R."/>
        </authorList>
    </citation>
    <scope>NUCLEOTIDE SEQUENCE [LARGE SCALE GENOMIC DNA]</scope>
    <source>
        <strain evidence="1 2">CBS 756.74</strain>
    </source>
</reference>
<organism evidence="1 2">
    <name type="scientific">Aspergillus pseudodeflectus</name>
    <dbReference type="NCBI Taxonomy" id="176178"/>
    <lineage>
        <taxon>Eukaryota</taxon>
        <taxon>Fungi</taxon>
        <taxon>Dikarya</taxon>
        <taxon>Ascomycota</taxon>
        <taxon>Pezizomycotina</taxon>
        <taxon>Eurotiomycetes</taxon>
        <taxon>Eurotiomycetidae</taxon>
        <taxon>Eurotiales</taxon>
        <taxon>Aspergillaceae</taxon>
        <taxon>Aspergillus</taxon>
        <taxon>Aspergillus subgen. Nidulantes</taxon>
    </lineage>
</organism>
<dbReference type="Proteomes" id="UP001610444">
    <property type="component" value="Unassembled WGS sequence"/>
</dbReference>
<evidence type="ECO:0000313" key="1">
    <source>
        <dbReference type="EMBL" id="KAL2859237.1"/>
    </source>
</evidence>
<name>A0ABR4L3Z0_9EURO</name>
<gene>
    <name evidence="1" type="ORF">BJX68DRAFT_226028</name>
</gene>
<comment type="caution">
    <text evidence="1">The sequence shown here is derived from an EMBL/GenBank/DDBJ whole genome shotgun (WGS) entry which is preliminary data.</text>
</comment>
<evidence type="ECO:0000313" key="2">
    <source>
        <dbReference type="Proteomes" id="UP001610444"/>
    </source>
</evidence>
<protein>
    <submittedName>
        <fullName evidence="1">Uncharacterized protein</fullName>
    </submittedName>
</protein>
<dbReference type="Gene3D" id="2.60.120.620">
    <property type="entry name" value="q2cbj1_9rhob like domain"/>
    <property type="match status" value="1"/>
</dbReference>
<dbReference type="GeneID" id="98153608"/>
<keyword evidence="2" id="KW-1185">Reference proteome</keyword>
<dbReference type="RefSeq" id="XP_070904171.1">
    <property type="nucleotide sequence ID" value="XM_071038444.1"/>
</dbReference>
<dbReference type="EMBL" id="JBFXLR010000003">
    <property type="protein sequence ID" value="KAL2859237.1"/>
    <property type="molecule type" value="Genomic_DNA"/>
</dbReference>